<proteinExistence type="predicted"/>
<name>A0A1H7YGX1_9FLAO</name>
<dbReference type="AlphaFoldDB" id="A0A1H7YGX1"/>
<keyword evidence="3" id="KW-1185">Reference proteome</keyword>
<keyword evidence="1" id="KW-1133">Transmembrane helix</keyword>
<dbReference type="Proteomes" id="UP000199450">
    <property type="component" value="Unassembled WGS sequence"/>
</dbReference>
<evidence type="ECO:0000313" key="2">
    <source>
        <dbReference type="EMBL" id="SEM44409.1"/>
    </source>
</evidence>
<dbReference type="RefSeq" id="WP_228400879.1">
    <property type="nucleotide sequence ID" value="NZ_FOBV01000003.1"/>
</dbReference>
<feature type="transmembrane region" description="Helical" evidence="1">
    <location>
        <begin position="20"/>
        <end position="41"/>
    </location>
</feature>
<sequence>MKTFKPINFPRGFRHVSSLANHIILKVFLLIFSLWGTMGFAQNTYIDPTVTAAMILYSENLKAKQNEVIEETSKLKDAQTWVGTQMVAANDIQNKILKGLKEVSGTLQNGIQAQEIYSELNKCYAYSSQVVQLASEHPEYAIFGVKASQKTYEQSLKIVTDVSDILASGELNLATAGDRYKILHNISGNVKNLKLWLLAIKLRLEKANRLGFWNSINPFAGYINTDKAIVENIMNRYKRNF</sequence>
<keyword evidence="1" id="KW-0472">Membrane</keyword>
<organism evidence="2 3">
    <name type="scientific">Chryseobacterium taichungense</name>
    <dbReference type="NCBI Taxonomy" id="295069"/>
    <lineage>
        <taxon>Bacteria</taxon>
        <taxon>Pseudomonadati</taxon>
        <taxon>Bacteroidota</taxon>
        <taxon>Flavobacteriia</taxon>
        <taxon>Flavobacteriales</taxon>
        <taxon>Weeksellaceae</taxon>
        <taxon>Chryseobacterium group</taxon>
        <taxon>Chryseobacterium</taxon>
    </lineage>
</organism>
<keyword evidence="1" id="KW-0812">Transmembrane</keyword>
<dbReference type="EMBL" id="FOBV01000003">
    <property type="protein sequence ID" value="SEM44409.1"/>
    <property type="molecule type" value="Genomic_DNA"/>
</dbReference>
<protein>
    <submittedName>
        <fullName evidence="2">Uncharacterized protein</fullName>
    </submittedName>
</protein>
<evidence type="ECO:0000256" key="1">
    <source>
        <dbReference type="SAM" id="Phobius"/>
    </source>
</evidence>
<accession>A0A1H7YGX1</accession>
<evidence type="ECO:0000313" key="3">
    <source>
        <dbReference type="Proteomes" id="UP000199450"/>
    </source>
</evidence>
<gene>
    <name evidence="2" type="ORF">SAMN05421856_103273</name>
</gene>
<dbReference type="STRING" id="295069.SAMN05421856_103273"/>
<reference evidence="3" key="1">
    <citation type="submission" date="2016-10" db="EMBL/GenBank/DDBJ databases">
        <authorList>
            <person name="Varghese N."/>
            <person name="Submissions S."/>
        </authorList>
    </citation>
    <scope>NUCLEOTIDE SEQUENCE [LARGE SCALE GENOMIC DNA]</scope>
    <source>
        <strain evidence="3">DSM 17453</strain>
    </source>
</reference>